<dbReference type="SUPFAM" id="SSF53098">
    <property type="entry name" value="Ribonuclease H-like"/>
    <property type="match status" value="1"/>
</dbReference>
<protein>
    <submittedName>
        <fullName evidence="2">Exonuclease</fullName>
    </submittedName>
</protein>
<evidence type="ECO:0000313" key="3">
    <source>
        <dbReference type="Proteomes" id="UP000014715"/>
    </source>
</evidence>
<proteinExistence type="predicted"/>
<reference evidence="2 3" key="1">
    <citation type="journal article" date="2013" name="Proc. Natl. Acad. Sci. U.S.A.">
        <title>Twelve previously unknown phage genera are ubiquitous in global oceans.</title>
        <authorList>
            <person name="Holmfeldt K."/>
            <person name="Solonenko N."/>
            <person name="Shah M."/>
            <person name="Corrier K."/>
            <person name="Riemann L."/>
            <person name="Verberkmoes N.C."/>
            <person name="Sullivan M.B."/>
        </authorList>
    </citation>
    <scope>NUCLEOTIDE SEQUENCE [LARGE SCALE GENOMIC DNA]</scope>
    <source>
        <strain evidence="2">Phi38:1</strain>
    </source>
</reference>
<dbReference type="GO" id="GO:0003676">
    <property type="term" value="F:nucleic acid binding"/>
    <property type="evidence" value="ECO:0007669"/>
    <property type="project" value="InterPro"/>
</dbReference>
<dbReference type="RefSeq" id="YP_008241390.1">
    <property type="nucleotide sequence ID" value="NC_021796.1"/>
</dbReference>
<dbReference type="Proteomes" id="UP000014715">
    <property type="component" value="Segment"/>
</dbReference>
<dbReference type="OrthoDB" id="5039at10239"/>
<keyword evidence="2" id="KW-0540">Nuclease</keyword>
<evidence type="ECO:0000313" key="2">
    <source>
        <dbReference type="EMBL" id="AGO48039.1"/>
    </source>
</evidence>
<keyword evidence="2" id="KW-0378">Hydrolase</keyword>
<gene>
    <name evidence="2" type="ORF">Phi38:1_gp009</name>
</gene>
<dbReference type="InterPro" id="IPR038720">
    <property type="entry name" value="YprB_RNase_H-like_dom"/>
</dbReference>
<organism evidence="2 3">
    <name type="scientific">Cellulophaga phage phi38:1</name>
    <dbReference type="NCBI Taxonomy" id="1327977"/>
    <lineage>
        <taxon>Viruses</taxon>
        <taxon>Duplodnaviria</taxon>
        <taxon>Heunggongvirae</taxon>
        <taxon>Uroviricota</taxon>
        <taxon>Caudoviricetes</taxon>
        <taxon>Pervagoviridae</taxon>
        <taxon>Callevirus</taxon>
        <taxon>Callevirus phi38una</taxon>
    </lineage>
</organism>
<name>R9ZXS2_9CAUD</name>
<evidence type="ECO:0000259" key="1">
    <source>
        <dbReference type="Pfam" id="PF13482"/>
    </source>
</evidence>
<dbReference type="Gene3D" id="3.30.420.10">
    <property type="entry name" value="Ribonuclease H-like superfamily/Ribonuclease H"/>
    <property type="match status" value="1"/>
</dbReference>
<feature type="domain" description="YprB ribonuclease H-like" evidence="1">
    <location>
        <begin position="141"/>
        <end position="250"/>
    </location>
</feature>
<dbReference type="InterPro" id="IPR012337">
    <property type="entry name" value="RNaseH-like_sf"/>
</dbReference>
<sequence>MSMAILYKDLTEVEKKVIKGLYWRADDDKDPMTRAEAQEVLASEHGVTERTIRNWAKKLNVSSIKNTSPAKILCFDIETAAMEVRSFQKWGVNIGDNMIVRDWFMICWSGKWLFDDKIYSMCQTKEEVLKGDDKRISIGLWNMLDEADIVIAHNLNKFDRKKANTRFLQHELGLPSPYKGIDTLLHARRSFAITSNRLDYIAKNFFGIEGKIRTETDLWNRCVVGDEKALKAMQLYCDQDVRVLEEVYLKLRPYIQPHPNVGLHIASDVEVCATCGSDNLFWGSEYKTTVNAYRAYQCNNCQSWGRSRKGALSVDERRHITVSIPS</sequence>
<reference evidence="3" key="2">
    <citation type="submission" date="2013-03" db="EMBL/GenBank/DDBJ databases">
        <title>The Cellulophaga phages: a novel, diverse, and globally ubiquitous model system.</title>
        <authorList>
            <person name="Holmfeldt K."/>
            <person name="Solonenko N."/>
            <person name="Shah M."/>
            <person name="Corrier K."/>
            <person name="Riemann L."/>
            <person name="VerBerkmoes N.C."/>
            <person name="Sullivan M.B."/>
        </authorList>
    </citation>
    <scope>NUCLEOTIDE SEQUENCE [LARGE SCALE GENOMIC DNA]</scope>
</reference>
<dbReference type="Pfam" id="PF13482">
    <property type="entry name" value="RNase_H_2"/>
    <property type="match status" value="1"/>
</dbReference>
<dbReference type="InterPro" id="IPR036397">
    <property type="entry name" value="RNaseH_sf"/>
</dbReference>
<dbReference type="GeneID" id="16796830"/>
<dbReference type="GO" id="GO:0004527">
    <property type="term" value="F:exonuclease activity"/>
    <property type="evidence" value="ECO:0007669"/>
    <property type="project" value="UniProtKB-KW"/>
</dbReference>
<keyword evidence="2" id="KW-0269">Exonuclease</keyword>
<accession>R9ZXS2</accession>
<dbReference type="EMBL" id="KC821614">
    <property type="protein sequence ID" value="AGO48039.1"/>
    <property type="molecule type" value="Genomic_DNA"/>
</dbReference>
<keyword evidence="3" id="KW-1185">Reference proteome</keyword>
<dbReference type="KEGG" id="vg:16796830"/>